<dbReference type="EMBL" id="NBXE01000029">
    <property type="protein sequence ID" value="RFA26090.1"/>
    <property type="molecule type" value="Genomic_DNA"/>
</dbReference>
<evidence type="ECO:0000256" key="1">
    <source>
        <dbReference type="SAM" id="MobiDB-lite"/>
    </source>
</evidence>
<evidence type="ECO:0000313" key="5">
    <source>
        <dbReference type="Proteomes" id="UP000257080"/>
    </source>
</evidence>
<comment type="caution">
    <text evidence="4">The sequence shown here is derived from an EMBL/GenBank/DDBJ whole genome shotgun (WGS) entry which is preliminary data.</text>
</comment>
<proteinExistence type="predicted"/>
<reference evidence="4 5" key="1">
    <citation type="submission" date="2017-04" db="EMBL/GenBank/DDBJ databases">
        <title>Comparative genome analysis of Subtercola boreus.</title>
        <authorList>
            <person name="Cho Y.-J."/>
            <person name="Cho A."/>
            <person name="Kim O.-S."/>
            <person name="Lee J.-I."/>
        </authorList>
    </citation>
    <scope>NUCLEOTIDE SEQUENCE [LARGE SCALE GENOMIC DNA]</scope>
    <source>
        <strain evidence="4 5">P28004</strain>
    </source>
</reference>
<dbReference type="Proteomes" id="UP000257080">
    <property type="component" value="Unassembled WGS sequence"/>
</dbReference>
<feature type="domain" description="Ig-like" evidence="3">
    <location>
        <begin position="87"/>
        <end position="180"/>
    </location>
</feature>
<dbReference type="AlphaFoldDB" id="A0A3E0W8D7"/>
<feature type="chain" id="PRO_5038554990" description="Ig-like domain-containing protein" evidence="2">
    <location>
        <begin position="21"/>
        <end position="201"/>
    </location>
</feature>
<evidence type="ECO:0000256" key="2">
    <source>
        <dbReference type="SAM" id="SignalP"/>
    </source>
</evidence>
<dbReference type="InterPro" id="IPR007110">
    <property type="entry name" value="Ig-like_dom"/>
</dbReference>
<feature type="region of interest" description="Disordered" evidence="1">
    <location>
        <begin position="43"/>
        <end position="127"/>
    </location>
</feature>
<feature type="compositionally biased region" description="Low complexity" evidence="1">
    <location>
        <begin position="104"/>
        <end position="127"/>
    </location>
</feature>
<evidence type="ECO:0000259" key="3">
    <source>
        <dbReference type="PROSITE" id="PS50835"/>
    </source>
</evidence>
<protein>
    <recommendedName>
        <fullName evidence="3">Ig-like domain-containing protein</fullName>
    </recommendedName>
</protein>
<evidence type="ECO:0000313" key="4">
    <source>
        <dbReference type="EMBL" id="RFA26090.1"/>
    </source>
</evidence>
<gene>
    <name evidence="4" type="ORF">B7R25_12655</name>
</gene>
<sequence>MKKILLVVLAAAVAAGLVTALVFIASGAPGRLARTVDATVGASAPPQNATAQPATVGASAPPQNATAQPATPTPLAPGALTPTPTAPRPSPVGDGTGGPVFRGSSAPASVSCPVPGEGPVGGVDVSPGVDLTWSSSGAETAFVGVDTADAEAQPYSEVAASGSVSVPFACPAASHTYTITLVGRGGSRSTTFTVENTGYRG</sequence>
<name>A0A3E0W8D7_9MICO</name>
<dbReference type="PROSITE" id="PS50835">
    <property type="entry name" value="IG_LIKE"/>
    <property type="match status" value="1"/>
</dbReference>
<feature type="compositionally biased region" description="Low complexity" evidence="1">
    <location>
        <begin position="43"/>
        <end position="70"/>
    </location>
</feature>
<dbReference type="OrthoDB" id="5125427at2"/>
<organism evidence="4 5">
    <name type="scientific">Subtercola boreus</name>
    <dbReference type="NCBI Taxonomy" id="120213"/>
    <lineage>
        <taxon>Bacteria</taxon>
        <taxon>Bacillati</taxon>
        <taxon>Actinomycetota</taxon>
        <taxon>Actinomycetes</taxon>
        <taxon>Micrococcales</taxon>
        <taxon>Microbacteriaceae</taxon>
        <taxon>Subtercola</taxon>
    </lineage>
</organism>
<dbReference type="RefSeq" id="WP_116419311.1">
    <property type="nucleotide sequence ID" value="NZ_NBXC01000024.1"/>
</dbReference>
<feature type="signal peptide" evidence="2">
    <location>
        <begin position="1"/>
        <end position="20"/>
    </location>
</feature>
<accession>A0A3E0W8D7</accession>
<keyword evidence="2" id="KW-0732">Signal</keyword>